<feature type="region of interest" description="Disordered" evidence="1">
    <location>
        <begin position="1"/>
        <end position="31"/>
    </location>
</feature>
<comment type="caution">
    <text evidence="2">The sequence shown here is derived from an EMBL/GenBank/DDBJ whole genome shotgun (WGS) entry which is preliminary data.</text>
</comment>
<sequence length="124" mass="13860">LQTIAYRQETTFPLDPDPGDNTSTSTSEEIPTIEPWRLDRSLFPEAEAGVYYNSTHNLTQNDYYSFSESSLDNSSSHLAGSEIDDFLTSVDEAQPATPVQKYINSTSGQSPAHSFNKKNSEKFR</sequence>
<evidence type="ECO:0000256" key="1">
    <source>
        <dbReference type="SAM" id="MobiDB-lite"/>
    </source>
</evidence>
<dbReference type="Proteomes" id="UP000034164">
    <property type="component" value="Unassembled WGS sequence"/>
</dbReference>
<organism evidence="2 3">
    <name type="scientific">[Emmonsia] crescens</name>
    <dbReference type="NCBI Taxonomy" id="73230"/>
    <lineage>
        <taxon>Eukaryota</taxon>
        <taxon>Fungi</taxon>
        <taxon>Dikarya</taxon>
        <taxon>Ascomycota</taxon>
        <taxon>Pezizomycotina</taxon>
        <taxon>Eurotiomycetes</taxon>
        <taxon>Eurotiomycetidae</taxon>
        <taxon>Onygenales</taxon>
        <taxon>Ajellomycetaceae</taxon>
        <taxon>Emergomyces</taxon>
    </lineage>
</organism>
<protein>
    <submittedName>
        <fullName evidence="2">Uncharacterized protein</fullName>
    </submittedName>
</protein>
<dbReference type="VEuPathDB" id="FungiDB:EMCG_00696"/>
<dbReference type="EMBL" id="LCZI01001536">
    <property type="protein sequence ID" value="KKZ60410.1"/>
    <property type="molecule type" value="Genomic_DNA"/>
</dbReference>
<accession>A0A0G2HRV2</accession>
<reference evidence="3" key="1">
    <citation type="journal article" date="2015" name="PLoS Genet.">
        <title>The dynamic genome and transcriptome of the human fungal pathogen Blastomyces and close relative Emmonsia.</title>
        <authorList>
            <person name="Munoz J.F."/>
            <person name="Gauthier G.M."/>
            <person name="Desjardins C.A."/>
            <person name="Gallo J.E."/>
            <person name="Holder J."/>
            <person name="Sullivan T.D."/>
            <person name="Marty A.J."/>
            <person name="Carmen J.C."/>
            <person name="Chen Z."/>
            <person name="Ding L."/>
            <person name="Gujja S."/>
            <person name="Magrini V."/>
            <person name="Misas E."/>
            <person name="Mitreva M."/>
            <person name="Priest M."/>
            <person name="Saif S."/>
            <person name="Whiston E.A."/>
            <person name="Young S."/>
            <person name="Zeng Q."/>
            <person name="Goldman W.E."/>
            <person name="Mardis E.R."/>
            <person name="Taylor J.W."/>
            <person name="McEwen J.G."/>
            <person name="Clay O.K."/>
            <person name="Klein B.S."/>
            <person name="Cuomo C.A."/>
        </authorList>
    </citation>
    <scope>NUCLEOTIDE SEQUENCE [LARGE SCALE GENOMIC DNA]</scope>
    <source>
        <strain evidence="3">UAMH 3008</strain>
    </source>
</reference>
<dbReference type="AlphaFoldDB" id="A0A0G2HRV2"/>
<gene>
    <name evidence="2" type="ORF">EMCG_00696</name>
</gene>
<feature type="region of interest" description="Disordered" evidence="1">
    <location>
        <begin position="100"/>
        <end position="124"/>
    </location>
</feature>
<proteinExistence type="predicted"/>
<feature type="compositionally biased region" description="Polar residues" evidence="1">
    <location>
        <begin position="1"/>
        <end position="11"/>
    </location>
</feature>
<name>A0A0G2HRV2_9EURO</name>
<evidence type="ECO:0000313" key="2">
    <source>
        <dbReference type="EMBL" id="KKZ60410.1"/>
    </source>
</evidence>
<evidence type="ECO:0000313" key="3">
    <source>
        <dbReference type="Proteomes" id="UP000034164"/>
    </source>
</evidence>
<feature type="non-terminal residue" evidence="2">
    <location>
        <position position="1"/>
    </location>
</feature>
<feature type="compositionally biased region" description="Low complexity" evidence="1">
    <location>
        <begin position="22"/>
        <end position="31"/>
    </location>
</feature>
<feature type="compositionally biased region" description="Polar residues" evidence="1">
    <location>
        <begin position="102"/>
        <end position="113"/>
    </location>
</feature>